<accession>A0A8J3IB93</accession>
<dbReference type="EMBL" id="BNJF01000003">
    <property type="protein sequence ID" value="GHO48159.1"/>
    <property type="molecule type" value="Genomic_DNA"/>
</dbReference>
<gene>
    <name evidence="1" type="ORF">KSX_63220</name>
</gene>
<comment type="caution">
    <text evidence="1">The sequence shown here is derived from an EMBL/GenBank/DDBJ whole genome shotgun (WGS) entry which is preliminary data.</text>
</comment>
<sequence>MDAEVAPGMDDTILTAPQYQILAKQARRHWLTSRHDILGTRERMPIMDQYVILNHLCSFSFYASKYLLAARLERGVL</sequence>
<proteinExistence type="predicted"/>
<name>A0A8J3IB93_9CHLR</name>
<evidence type="ECO:0000313" key="2">
    <source>
        <dbReference type="Proteomes" id="UP000612362"/>
    </source>
</evidence>
<dbReference type="AlphaFoldDB" id="A0A8J3IB93"/>
<keyword evidence="2" id="KW-1185">Reference proteome</keyword>
<reference evidence="1" key="1">
    <citation type="submission" date="2020-10" db="EMBL/GenBank/DDBJ databases">
        <title>Taxonomic study of unclassified bacteria belonging to the class Ktedonobacteria.</title>
        <authorList>
            <person name="Yabe S."/>
            <person name="Wang C.M."/>
            <person name="Zheng Y."/>
            <person name="Sakai Y."/>
            <person name="Cavaletti L."/>
            <person name="Monciardini P."/>
            <person name="Donadio S."/>
        </authorList>
    </citation>
    <scope>NUCLEOTIDE SEQUENCE</scope>
    <source>
        <strain evidence="1">SOSP1-1</strain>
    </source>
</reference>
<protein>
    <submittedName>
        <fullName evidence="1">Uncharacterized protein</fullName>
    </submittedName>
</protein>
<evidence type="ECO:0000313" key="1">
    <source>
        <dbReference type="EMBL" id="GHO48159.1"/>
    </source>
</evidence>
<dbReference type="Proteomes" id="UP000612362">
    <property type="component" value="Unassembled WGS sequence"/>
</dbReference>
<organism evidence="1 2">
    <name type="scientific">Ktedonospora formicarum</name>
    <dbReference type="NCBI Taxonomy" id="2778364"/>
    <lineage>
        <taxon>Bacteria</taxon>
        <taxon>Bacillati</taxon>
        <taxon>Chloroflexota</taxon>
        <taxon>Ktedonobacteria</taxon>
        <taxon>Ktedonobacterales</taxon>
        <taxon>Ktedonobacteraceae</taxon>
        <taxon>Ktedonospora</taxon>
    </lineage>
</organism>